<dbReference type="EMBL" id="JAGYWB010000011">
    <property type="protein sequence ID" value="KAI0503996.1"/>
    <property type="molecule type" value="Genomic_DNA"/>
</dbReference>
<sequence length="271" mass="29673">MGRAHRQIASFEGLLSLRFYPRTPNSPNSAFDGLVRSRLAYSLPQNSLLKCLDNQSWSSEVLMAGVPIIRGFDANKERNGAGHNRYFMVPFGGKTTRFRGPRVITVYPAVPFGGEPPVRGHGIHVFYDDLLEVFCRRSIVSASNPPFHQSRIGKEEAGGREIVKASKDRGGGDGIGVGEVGGRQWRWGSAGFRVRRDAESGRGEVSGEACDASAPFARIEATVAGFTQKFRDEKRSQRDIWTGSAPNQYVCGISCGISGSLRSNEKHVLKI</sequence>
<evidence type="ECO:0000313" key="1">
    <source>
        <dbReference type="EMBL" id="KAI0503996.1"/>
    </source>
</evidence>
<gene>
    <name evidence="1" type="ORF">KFK09_014943</name>
</gene>
<organism evidence="1 2">
    <name type="scientific">Dendrobium nobile</name>
    <name type="common">Orchid</name>
    <dbReference type="NCBI Taxonomy" id="94219"/>
    <lineage>
        <taxon>Eukaryota</taxon>
        <taxon>Viridiplantae</taxon>
        <taxon>Streptophyta</taxon>
        <taxon>Embryophyta</taxon>
        <taxon>Tracheophyta</taxon>
        <taxon>Spermatophyta</taxon>
        <taxon>Magnoliopsida</taxon>
        <taxon>Liliopsida</taxon>
        <taxon>Asparagales</taxon>
        <taxon>Orchidaceae</taxon>
        <taxon>Epidendroideae</taxon>
        <taxon>Malaxideae</taxon>
        <taxon>Dendrobiinae</taxon>
        <taxon>Dendrobium</taxon>
    </lineage>
</organism>
<name>A0A8T3B992_DENNO</name>
<protein>
    <submittedName>
        <fullName evidence="1">Uncharacterized protein</fullName>
    </submittedName>
</protein>
<dbReference type="OrthoDB" id="10517667at2759"/>
<comment type="caution">
    <text evidence="1">The sequence shown here is derived from an EMBL/GenBank/DDBJ whole genome shotgun (WGS) entry which is preliminary data.</text>
</comment>
<evidence type="ECO:0000313" key="2">
    <source>
        <dbReference type="Proteomes" id="UP000829196"/>
    </source>
</evidence>
<keyword evidence="2" id="KW-1185">Reference proteome</keyword>
<dbReference type="Proteomes" id="UP000829196">
    <property type="component" value="Unassembled WGS sequence"/>
</dbReference>
<reference evidence="1" key="1">
    <citation type="journal article" date="2022" name="Front. Genet.">
        <title>Chromosome-Scale Assembly of the Dendrobium nobile Genome Provides Insights Into the Molecular Mechanism of the Biosynthesis of the Medicinal Active Ingredient of Dendrobium.</title>
        <authorList>
            <person name="Xu Q."/>
            <person name="Niu S.-C."/>
            <person name="Li K.-L."/>
            <person name="Zheng P.-J."/>
            <person name="Zhang X.-J."/>
            <person name="Jia Y."/>
            <person name="Liu Y."/>
            <person name="Niu Y.-X."/>
            <person name="Yu L.-H."/>
            <person name="Chen D.-F."/>
            <person name="Zhang G.-Q."/>
        </authorList>
    </citation>
    <scope>NUCLEOTIDE SEQUENCE</scope>
    <source>
        <tissue evidence="1">Leaf</tissue>
    </source>
</reference>
<accession>A0A8T3B992</accession>
<proteinExistence type="predicted"/>
<dbReference type="AlphaFoldDB" id="A0A8T3B992"/>